<keyword evidence="1" id="KW-0614">Plasmid</keyword>
<protein>
    <submittedName>
        <fullName evidence="1">Uncharacterized protein</fullName>
    </submittedName>
</protein>
<dbReference type="RefSeq" id="WP_012753910.1">
    <property type="nucleotide sequence ID" value="NC_012811.1"/>
</dbReference>
<name>C5B4S7_METEA</name>
<organism evidence="1 2">
    <name type="scientific">Methylorubrum extorquens (strain ATCC 14718 / DSM 1338 / JCM 2805 / NCIMB 9133 / AM1)</name>
    <name type="common">Methylobacterium extorquens</name>
    <dbReference type="NCBI Taxonomy" id="272630"/>
    <lineage>
        <taxon>Bacteria</taxon>
        <taxon>Pseudomonadati</taxon>
        <taxon>Pseudomonadota</taxon>
        <taxon>Alphaproteobacteria</taxon>
        <taxon>Hyphomicrobiales</taxon>
        <taxon>Methylobacteriaceae</taxon>
        <taxon>Methylorubrum</taxon>
    </lineage>
</organism>
<keyword evidence="2" id="KW-1185">Reference proteome</keyword>
<sequence length="618" mass="66751">MAAKGYDSLPLFGIGPLHRIASRYEADGRVALVGPDGSATTMTETDFEAGFQVVVADAGRALPRDASLVRTATPPVGAVRMSEGFEPLVALDVPLAVQAKALLDRPEEAAHAVHLLDETKKVLRASVVPVVGYVDAAAANAVMTCAAAPAAKRAEAVAAACAKAAADWAPSNFADRFCRDTGIPRTMWKPVRSYETSAAANIASMMDRYAGADLASCLDRAAVMVLSREYAEVVGAAEIWLEGSDLLGTETEEAAQPSPDTPQWALDWRRAWFGDGRWSCAHRRFGAFDILVFEMSDMFQVVSWPTEAGAAAAPRRADEAAPYLAGPFYSLDVDAALPGGLEEAHLIAEEGFGTPVSMPWDRFLREFRPFPARVERWIPAQQVRWLDAEEANTTAGLVRADRWGRPTIPCALPLAAQMFTLRNLGMDENHIPHILAEGDARLLDPDTPEGQLVDALLAGTVANADDEDFANEEALDELLDRNQERLRAELAERCRGQAPRVVAKSLGIPPHAWRSRRGMPEREMVAMLVAARDLFGPWETKIADEPGALVIDAEHAGPLKDWLVNGEMVGRRPTPHGDLVGVRREGCDFLWTEAGGDLTVYGWRSPPQAGAPAGAVLN</sequence>
<geneLocation type="plasmid" evidence="1 2">
    <name>megaplasmid</name>
</geneLocation>
<proteinExistence type="predicted"/>
<dbReference type="Proteomes" id="UP000009081">
    <property type="component" value="Plasmid megaplasmid"/>
</dbReference>
<accession>C5B4S7</accession>
<dbReference type="HOGENOM" id="CLU_441990_0_0_5"/>
<reference evidence="1 2" key="1">
    <citation type="journal article" date="2009" name="PLoS ONE">
        <title>Methylobacterium genome sequences: a reference blueprint to investigate microbial metabolism of C1 compounds from natural and industrial sources.</title>
        <authorList>
            <person name="Vuilleumier S."/>
            <person name="Chistoserdova L."/>
            <person name="Lee M.-C."/>
            <person name="Bringel F."/>
            <person name="Lajus A."/>
            <person name="Zhou Y."/>
            <person name="Gourion B."/>
            <person name="Barbe V."/>
            <person name="Chang J."/>
            <person name="Cruveiller S."/>
            <person name="Dossat C."/>
            <person name="Gillett W."/>
            <person name="Gruffaz C."/>
            <person name="Haugen E."/>
            <person name="Hourcade E."/>
            <person name="Levy R."/>
            <person name="Mangenot S."/>
            <person name="Muller E."/>
            <person name="Nadalig T."/>
            <person name="Pagni M."/>
            <person name="Penny C."/>
            <person name="Peyraud R."/>
            <person name="Robinson D.G."/>
            <person name="Roche D."/>
            <person name="Rouy Z."/>
            <person name="Saenampechek C."/>
            <person name="Salvignol G."/>
            <person name="Vallenet D."/>
            <person name="Wu Z."/>
            <person name="Marx C.J."/>
            <person name="Vorholt J.A."/>
            <person name="Olson M.V."/>
            <person name="Kaul R."/>
            <person name="Weissenbach J."/>
            <person name="Medigue C."/>
            <person name="Lidstrom M.E."/>
        </authorList>
    </citation>
    <scope>NUCLEOTIDE SEQUENCE [LARGE SCALE GENOMIC DNA]</scope>
    <source>
        <strain evidence="2">ATCC 14718 / DSM 1338 / JCM 2805 / NCIMB 9133 / AM1</strain>
        <plasmid evidence="1">megaplasmid</plasmid>
    </source>
</reference>
<dbReference type="KEGG" id="mea:Mex_2p0612"/>
<dbReference type="AlphaFoldDB" id="C5B4S7"/>
<gene>
    <name evidence="1" type="ordered locus">MexAM1_META2p0612</name>
</gene>
<dbReference type="EMBL" id="CP001511">
    <property type="protein sequence ID" value="ACS43459.1"/>
    <property type="molecule type" value="Genomic_DNA"/>
</dbReference>
<evidence type="ECO:0000313" key="1">
    <source>
        <dbReference type="EMBL" id="ACS43459.1"/>
    </source>
</evidence>
<evidence type="ECO:0000313" key="2">
    <source>
        <dbReference type="Proteomes" id="UP000009081"/>
    </source>
</evidence>